<reference evidence="1 2" key="2">
    <citation type="journal article" date="2022" name="Mol. Ecol. Resour.">
        <title>The genomes of chicory, endive, great burdock and yacon provide insights into Asteraceae paleo-polyploidization history and plant inulin production.</title>
        <authorList>
            <person name="Fan W."/>
            <person name="Wang S."/>
            <person name="Wang H."/>
            <person name="Wang A."/>
            <person name="Jiang F."/>
            <person name="Liu H."/>
            <person name="Zhao H."/>
            <person name="Xu D."/>
            <person name="Zhang Y."/>
        </authorList>
    </citation>
    <scope>NUCLEOTIDE SEQUENCE [LARGE SCALE GENOMIC DNA]</scope>
    <source>
        <strain evidence="2">cv. Yunnan</strain>
        <tissue evidence="1">Leaves</tissue>
    </source>
</reference>
<protein>
    <submittedName>
        <fullName evidence="1">Uncharacterized protein</fullName>
    </submittedName>
</protein>
<comment type="caution">
    <text evidence="1">The sequence shown here is derived from an EMBL/GenBank/DDBJ whole genome shotgun (WGS) entry which is preliminary data.</text>
</comment>
<keyword evidence="2" id="KW-1185">Reference proteome</keyword>
<name>A0ACB8ZDS9_9ASTR</name>
<accession>A0ACB8ZDS9</accession>
<reference evidence="2" key="1">
    <citation type="journal article" date="2022" name="Mol. Ecol. Resour.">
        <title>The genomes of chicory, endive, great burdock and yacon provide insights into Asteraceae palaeo-polyploidization history and plant inulin production.</title>
        <authorList>
            <person name="Fan W."/>
            <person name="Wang S."/>
            <person name="Wang H."/>
            <person name="Wang A."/>
            <person name="Jiang F."/>
            <person name="Liu H."/>
            <person name="Zhao H."/>
            <person name="Xu D."/>
            <person name="Zhang Y."/>
        </authorList>
    </citation>
    <scope>NUCLEOTIDE SEQUENCE [LARGE SCALE GENOMIC DNA]</scope>
    <source>
        <strain evidence="2">cv. Yunnan</strain>
    </source>
</reference>
<dbReference type="Proteomes" id="UP001056120">
    <property type="component" value="Linkage Group LG26"/>
</dbReference>
<evidence type="ECO:0000313" key="1">
    <source>
        <dbReference type="EMBL" id="KAI3694270.1"/>
    </source>
</evidence>
<organism evidence="1 2">
    <name type="scientific">Smallanthus sonchifolius</name>
    <dbReference type="NCBI Taxonomy" id="185202"/>
    <lineage>
        <taxon>Eukaryota</taxon>
        <taxon>Viridiplantae</taxon>
        <taxon>Streptophyta</taxon>
        <taxon>Embryophyta</taxon>
        <taxon>Tracheophyta</taxon>
        <taxon>Spermatophyta</taxon>
        <taxon>Magnoliopsida</taxon>
        <taxon>eudicotyledons</taxon>
        <taxon>Gunneridae</taxon>
        <taxon>Pentapetalae</taxon>
        <taxon>asterids</taxon>
        <taxon>campanulids</taxon>
        <taxon>Asterales</taxon>
        <taxon>Asteraceae</taxon>
        <taxon>Asteroideae</taxon>
        <taxon>Heliantheae alliance</taxon>
        <taxon>Millerieae</taxon>
        <taxon>Smallanthus</taxon>
    </lineage>
</organism>
<proteinExistence type="predicted"/>
<dbReference type="EMBL" id="CM042043">
    <property type="protein sequence ID" value="KAI3694270.1"/>
    <property type="molecule type" value="Genomic_DNA"/>
</dbReference>
<evidence type="ECO:0000313" key="2">
    <source>
        <dbReference type="Proteomes" id="UP001056120"/>
    </source>
</evidence>
<sequence>MKLQTLSSSMLENLEPMLNESIYHFLAEFHKGRTDFSELSSIFFRLIQTMTDPPFEFIWFYSAITFQTAKSSATTDPQKLLLSVKDLFHSLISFRNPSDGSYLKQVSLVAPILYHLVNFKFEISTSKTETKGLVDAVDEIISHIIMCCNGDLVEQEVRVGKSTVNWVCLVPVWIADQVRQNEGCVDGFRLFFPLSTEDIRRRIHGDCGVDYLAAVVMIEVFLFRLCLMFDSGGSEMDLHKNVKSCAAQIILGFKRNSSFLVMLFKLLLEPCLPIGELLATPDELILRRILYDVALDFGLFLSCDTSSDVQYKEIVILWLLVTNSALQFASENGDHVRVSCYLSAFSSSQLPRQIISWVTGVTIMKPTVPDISSPKDIIGWLLVLEQQGLKICDHNISELHEKTLKYNSTGKDNGVKDAQTMVEDAPVSINGRRKRNSTGFWEVQKHIKVIKCYHENLGDDGFCGKTEVGNSVSDQEMVDMVR</sequence>
<gene>
    <name evidence="1" type="ORF">L1987_77234</name>
</gene>